<evidence type="ECO:0000256" key="1">
    <source>
        <dbReference type="SAM" id="Phobius"/>
    </source>
</evidence>
<evidence type="ECO:0000313" key="3">
    <source>
        <dbReference type="Proteomes" id="UP000326532"/>
    </source>
</evidence>
<keyword evidence="1" id="KW-1133">Transmembrane helix</keyword>
<dbReference type="EMBL" id="ML734936">
    <property type="protein sequence ID" value="KAB8212248.1"/>
    <property type="molecule type" value="Genomic_DNA"/>
</dbReference>
<gene>
    <name evidence="2" type="ORF">BDV34DRAFT_1402</name>
</gene>
<accession>A0A5N6E4D3</accession>
<feature type="transmembrane region" description="Helical" evidence="1">
    <location>
        <begin position="31"/>
        <end position="53"/>
    </location>
</feature>
<organism evidence="2 3">
    <name type="scientific">Aspergillus parasiticus</name>
    <dbReference type="NCBI Taxonomy" id="5067"/>
    <lineage>
        <taxon>Eukaryota</taxon>
        <taxon>Fungi</taxon>
        <taxon>Dikarya</taxon>
        <taxon>Ascomycota</taxon>
        <taxon>Pezizomycotina</taxon>
        <taxon>Eurotiomycetes</taxon>
        <taxon>Eurotiomycetidae</taxon>
        <taxon>Eurotiales</taxon>
        <taxon>Aspergillaceae</taxon>
        <taxon>Aspergillus</taxon>
        <taxon>Aspergillus subgen. Circumdati</taxon>
    </lineage>
</organism>
<keyword evidence="1" id="KW-0812">Transmembrane</keyword>
<evidence type="ECO:0000313" key="2">
    <source>
        <dbReference type="EMBL" id="KAB8212248.1"/>
    </source>
</evidence>
<reference evidence="2 3" key="1">
    <citation type="submission" date="2019-04" db="EMBL/GenBank/DDBJ databases">
        <title>Fungal friends and foes A comparative genomics study of 23 Aspergillus species from section Flavi.</title>
        <authorList>
            <consortium name="DOE Joint Genome Institute"/>
            <person name="Kjaerbolling I."/>
            <person name="Vesth T.C."/>
            <person name="Frisvad J.C."/>
            <person name="Nybo J.L."/>
            <person name="Theobald S."/>
            <person name="Kildgaard S."/>
            <person name="Petersen T.I."/>
            <person name="Kuo A."/>
            <person name="Sato A."/>
            <person name="Lyhne E.K."/>
            <person name="Kogle M.E."/>
            <person name="Wiebenga A."/>
            <person name="Kun R.S."/>
            <person name="Lubbers R.J."/>
            <person name="Makela M.R."/>
            <person name="Barry K."/>
            <person name="Chovatia M."/>
            <person name="Clum A."/>
            <person name="Daum C."/>
            <person name="Haridas S."/>
            <person name="He G."/>
            <person name="LaButti K."/>
            <person name="Lipzen A."/>
            <person name="Mondo S."/>
            <person name="Pangilinan J."/>
            <person name="Riley R."/>
            <person name="Salamov A."/>
            <person name="Simmons B.A."/>
            <person name="Magnuson J.K."/>
            <person name="Henrissat B."/>
            <person name="Mortensen U.H."/>
            <person name="Larsen T.O."/>
            <person name="De vries R.P."/>
            <person name="Grigoriev I.V."/>
            <person name="Machida M."/>
            <person name="Baker S.E."/>
            <person name="Andersen M.R."/>
        </authorList>
    </citation>
    <scope>NUCLEOTIDE SEQUENCE [LARGE SCALE GENOMIC DNA]</scope>
    <source>
        <strain evidence="2 3">CBS 117618</strain>
    </source>
</reference>
<protein>
    <submittedName>
        <fullName evidence="2">Uncharacterized protein</fullName>
    </submittedName>
</protein>
<sequence length="95" mass="11251">MKIKNVFDEFVAYLFLFFLIFRHSIRDSLRWGVIFAFFLFLFLASLFSSRAVLMRGNCLAPQLLPLVWLAKWTVWRRRGSWTYEVGSFKGGLGYN</sequence>
<dbReference type="VEuPathDB" id="FungiDB:BDV34DRAFT_1402"/>
<name>A0A5N6E4D3_ASPPA</name>
<proteinExistence type="predicted"/>
<keyword evidence="3" id="KW-1185">Reference proteome</keyword>
<dbReference type="Proteomes" id="UP000326532">
    <property type="component" value="Unassembled WGS sequence"/>
</dbReference>
<feature type="transmembrane region" description="Helical" evidence="1">
    <location>
        <begin position="7"/>
        <end position="25"/>
    </location>
</feature>
<keyword evidence="1" id="KW-0472">Membrane</keyword>
<dbReference type="AlphaFoldDB" id="A0A5N6E4D3"/>